<comment type="function">
    <text evidence="8">Modifies, by uridylylation and deuridylylation, the PII regulatory proteins (GlnB and homologs), in response to the nitrogen status of the cell that GlnD senses through the glutamine level. Under low glutamine levels, catalyzes the conversion of the PII proteins and UTP to PII-UMP and PPi, while under higher glutamine levels, GlnD hydrolyzes PII-UMP to PII and UMP (deuridylylation). Thus, controls uridylylation state and activity of the PII proteins, and plays an important role in the regulation of nitrogen metabolism.</text>
</comment>
<keyword evidence="6 8" id="KW-0511">Multifunctional enzyme</keyword>
<dbReference type="GO" id="GO:0008893">
    <property type="term" value="F:guanosine-3',5'-bis(diphosphate) 3'-diphosphatase activity"/>
    <property type="evidence" value="ECO:0007669"/>
    <property type="project" value="UniProtKB-EC"/>
</dbReference>
<dbReference type="InterPro" id="IPR002912">
    <property type="entry name" value="ACT_dom"/>
</dbReference>
<comment type="activity regulation">
    <text evidence="8">Uridylyltransferase (UTase) activity is inhibited by glutamine, while glutamine activates uridylyl-removing (UR) activity.</text>
</comment>
<accession>A0A4P7XIT2</accession>
<dbReference type="AlphaFoldDB" id="A0A4P7XIT2"/>
<comment type="cofactor">
    <cofactor evidence="8">
        <name>Mg(2+)</name>
        <dbReference type="ChEBI" id="CHEBI:18420"/>
    </cofactor>
</comment>
<dbReference type="EC" id="2.7.7.59" evidence="8"/>
<dbReference type="InterPro" id="IPR043519">
    <property type="entry name" value="NT_sf"/>
</dbReference>
<keyword evidence="4 8" id="KW-0378">Hydrolase</keyword>
<comment type="catalytic activity">
    <reaction evidence="7">
        <text>guanosine 3',5'-bis(diphosphate) + H2O = GDP + diphosphate + H(+)</text>
        <dbReference type="Rhea" id="RHEA:14253"/>
        <dbReference type="ChEBI" id="CHEBI:15377"/>
        <dbReference type="ChEBI" id="CHEBI:15378"/>
        <dbReference type="ChEBI" id="CHEBI:33019"/>
        <dbReference type="ChEBI" id="CHEBI:58189"/>
        <dbReference type="ChEBI" id="CHEBI:77828"/>
        <dbReference type="EC" id="3.1.7.2"/>
    </reaction>
</comment>
<dbReference type="Proteomes" id="UP000298049">
    <property type="component" value="Chromosome"/>
</dbReference>
<keyword evidence="2 8" id="KW-0548">Nucleotidyltransferase</keyword>
<reference evidence="12 13" key="1">
    <citation type="submission" date="2018-07" db="EMBL/GenBank/DDBJ databases">
        <title>Marsedoiliclastica nanhaica gen. nov. sp. nov., a novel marine hydrocarbonoclastic bacterium isolated from an in-situ enriched hydrocarbon-degrading consortium in deep-sea sediment.</title>
        <authorList>
            <person name="Dong C."/>
            <person name="Ma T."/>
            <person name="Liu R."/>
            <person name="Shao Z."/>
        </authorList>
    </citation>
    <scope>NUCLEOTIDE SEQUENCE [LARGE SCALE GENOMIC DNA]</scope>
    <source>
        <strain evidence="13">soil36-7</strain>
    </source>
</reference>
<dbReference type="RefSeq" id="WP_136549165.1">
    <property type="nucleotide sequence ID" value="NZ_CP031093.1"/>
</dbReference>
<keyword evidence="13" id="KW-1185">Reference proteome</keyword>
<keyword evidence="3" id="KW-0677">Repeat</keyword>
<evidence type="ECO:0000256" key="4">
    <source>
        <dbReference type="ARBA" id="ARBA00022801"/>
    </source>
</evidence>
<dbReference type="GO" id="GO:0008081">
    <property type="term" value="F:phosphoric diester hydrolase activity"/>
    <property type="evidence" value="ECO:0007669"/>
    <property type="project" value="UniProtKB-UniRule"/>
</dbReference>
<dbReference type="InterPro" id="IPR002934">
    <property type="entry name" value="Polymerase_NTP_transf_dom"/>
</dbReference>
<dbReference type="Gene3D" id="3.30.70.260">
    <property type="match status" value="1"/>
</dbReference>
<evidence type="ECO:0000256" key="1">
    <source>
        <dbReference type="ARBA" id="ARBA00022679"/>
    </source>
</evidence>
<dbReference type="PROSITE" id="PS51671">
    <property type="entry name" value="ACT"/>
    <property type="match status" value="2"/>
</dbReference>
<dbReference type="CDD" id="cd04899">
    <property type="entry name" value="ACT_ACR-UUR-like_2"/>
    <property type="match status" value="1"/>
</dbReference>
<comment type="similarity">
    <text evidence="8">Belongs to the GlnD family.</text>
</comment>
<dbReference type="InterPro" id="IPR010043">
    <property type="entry name" value="UTase/UR"/>
</dbReference>
<dbReference type="FunFam" id="1.10.3090.10:FF:000005">
    <property type="entry name" value="Bifunctional uridylyltransferase/uridylyl-removing enzyme"/>
    <property type="match status" value="1"/>
</dbReference>
<comment type="domain">
    <text evidence="8">Has four distinct domains: an N-terminal nucleotidyltransferase (NT) domain responsible for UTase activity, a central HD domain that encodes UR activity, and two C-terminal ACT domains that seem to have a role in glutamine sensing.</text>
</comment>
<feature type="domain" description="ACT" evidence="10">
    <location>
        <begin position="737"/>
        <end position="820"/>
    </location>
</feature>
<dbReference type="NCBIfam" id="NF001366">
    <property type="entry name" value="PRK00275.1"/>
    <property type="match status" value="1"/>
</dbReference>
<dbReference type="Pfam" id="PF08335">
    <property type="entry name" value="GlnD_UR_UTase"/>
    <property type="match status" value="1"/>
</dbReference>
<dbReference type="PANTHER" id="PTHR47320:SF1">
    <property type="entry name" value="BIFUNCTIONAL URIDYLYLTRANSFERASE_URIDYLYL-REMOVING ENZYME"/>
    <property type="match status" value="1"/>
</dbReference>
<dbReference type="SUPFAM" id="SSF81301">
    <property type="entry name" value="Nucleotidyltransferase"/>
    <property type="match status" value="1"/>
</dbReference>
<dbReference type="GO" id="GO:0006808">
    <property type="term" value="P:regulation of nitrogen utilization"/>
    <property type="evidence" value="ECO:0007669"/>
    <property type="project" value="UniProtKB-UniRule"/>
</dbReference>
<evidence type="ECO:0000256" key="3">
    <source>
        <dbReference type="ARBA" id="ARBA00022737"/>
    </source>
</evidence>
<dbReference type="SUPFAM" id="SSF81593">
    <property type="entry name" value="Nucleotidyltransferase substrate binding subunit/domain"/>
    <property type="match status" value="1"/>
</dbReference>
<dbReference type="Pfam" id="PF01909">
    <property type="entry name" value="NTP_transf_2"/>
    <property type="match status" value="1"/>
</dbReference>
<dbReference type="GO" id="GO:0008773">
    <property type="term" value="F:[protein-PII] uridylyltransferase activity"/>
    <property type="evidence" value="ECO:0007669"/>
    <property type="project" value="UniProtKB-UniRule"/>
</dbReference>
<evidence type="ECO:0000313" key="13">
    <source>
        <dbReference type="Proteomes" id="UP000298049"/>
    </source>
</evidence>
<dbReference type="OrthoDB" id="9758038at2"/>
<dbReference type="PIRSF" id="PIRSF006288">
    <property type="entry name" value="PII_uridyltransf"/>
    <property type="match status" value="1"/>
</dbReference>
<evidence type="ECO:0000256" key="7">
    <source>
        <dbReference type="ARBA" id="ARBA00047968"/>
    </source>
</evidence>
<dbReference type="InterPro" id="IPR013546">
    <property type="entry name" value="PII_UdlTrfase/GS_AdlTrfase"/>
</dbReference>
<comment type="caution">
    <text evidence="8">Lacks conserved residue(s) required for the propagation of feature annotation.</text>
</comment>
<dbReference type="HAMAP" id="MF_00277">
    <property type="entry name" value="PII_uridylyl_transf"/>
    <property type="match status" value="1"/>
</dbReference>
<dbReference type="InterPro" id="IPR006674">
    <property type="entry name" value="HD_domain"/>
</dbReference>
<dbReference type="CDD" id="cd05401">
    <property type="entry name" value="NT_GlnE_GlnD_like"/>
    <property type="match status" value="1"/>
</dbReference>
<dbReference type="SUPFAM" id="SSF55021">
    <property type="entry name" value="ACT-like"/>
    <property type="match status" value="1"/>
</dbReference>
<feature type="domain" description="HD" evidence="11">
    <location>
        <begin position="492"/>
        <end position="614"/>
    </location>
</feature>
<dbReference type="PANTHER" id="PTHR47320">
    <property type="entry name" value="BIFUNCTIONAL URIDYLYLTRANSFERASE/URIDYLYL-REMOVING ENZYME"/>
    <property type="match status" value="1"/>
</dbReference>
<dbReference type="KEGG" id="hmi:soil367_11135"/>
<feature type="region of interest" description="Uridylyltransferase" evidence="8">
    <location>
        <begin position="1"/>
        <end position="373"/>
    </location>
</feature>
<protein>
    <recommendedName>
        <fullName evidence="8">Bifunctional uridylyltransferase/uridylyl-removing enzyme</fullName>
        <shortName evidence="8">UTase/UR</shortName>
    </recommendedName>
    <alternativeName>
        <fullName evidence="8">Bifunctional [protein-PII] modification enzyme</fullName>
    </alternativeName>
    <alternativeName>
        <fullName evidence="8">Bifunctional nitrogen sensor protein</fullName>
    </alternativeName>
    <domain>
        <recommendedName>
            <fullName evidence="8">[Protein-PII] uridylyltransferase</fullName>
            <shortName evidence="8">PII uridylyltransferase</shortName>
            <shortName evidence="8">UTase</shortName>
            <ecNumber evidence="8">2.7.7.59</ecNumber>
        </recommendedName>
    </domain>
    <domain>
        <recommendedName>
            <fullName evidence="8">[Protein-PII]-UMP uridylyl-removing enzyme</fullName>
            <shortName evidence="8">UR</shortName>
            <ecNumber evidence="8">3.1.4.-</ecNumber>
        </recommendedName>
    </domain>
</protein>
<evidence type="ECO:0000256" key="8">
    <source>
        <dbReference type="HAMAP-Rule" id="MF_00277"/>
    </source>
</evidence>
<dbReference type="EC" id="3.1.4.-" evidence="8"/>
<dbReference type="SMART" id="SM00471">
    <property type="entry name" value="HDc"/>
    <property type="match status" value="1"/>
</dbReference>
<evidence type="ECO:0000256" key="6">
    <source>
        <dbReference type="ARBA" id="ARBA00023268"/>
    </source>
</evidence>
<comment type="catalytic activity">
    <reaction evidence="8">
        <text>[protein-PII]-L-tyrosine + UTP = [protein-PII]-uridylyl-L-tyrosine + diphosphate</text>
        <dbReference type="Rhea" id="RHEA:13673"/>
        <dbReference type="Rhea" id="RHEA-COMP:12147"/>
        <dbReference type="Rhea" id="RHEA-COMP:12148"/>
        <dbReference type="ChEBI" id="CHEBI:33019"/>
        <dbReference type="ChEBI" id="CHEBI:46398"/>
        <dbReference type="ChEBI" id="CHEBI:46858"/>
        <dbReference type="ChEBI" id="CHEBI:90602"/>
        <dbReference type="EC" id="2.7.7.59"/>
    </reaction>
</comment>
<dbReference type="Pfam" id="PF01842">
    <property type="entry name" value="ACT"/>
    <property type="match status" value="1"/>
</dbReference>
<organism evidence="12 13">
    <name type="scientific">Hydrocarboniclastica marina</name>
    <dbReference type="NCBI Taxonomy" id="2259620"/>
    <lineage>
        <taxon>Bacteria</taxon>
        <taxon>Pseudomonadati</taxon>
        <taxon>Pseudomonadota</taxon>
        <taxon>Gammaproteobacteria</taxon>
        <taxon>Alteromonadales</taxon>
        <taxon>Alteromonadaceae</taxon>
        <taxon>Hydrocarboniclastica</taxon>
    </lineage>
</organism>
<dbReference type="InterPro" id="IPR003607">
    <property type="entry name" value="HD/PDEase_dom"/>
</dbReference>
<evidence type="ECO:0000256" key="9">
    <source>
        <dbReference type="SAM" id="MobiDB-lite"/>
    </source>
</evidence>
<evidence type="ECO:0000256" key="5">
    <source>
        <dbReference type="ARBA" id="ARBA00022842"/>
    </source>
</evidence>
<feature type="region of interest" description="Disordered" evidence="9">
    <location>
        <begin position="1"/>
        <end position="22"/>
    </location>
</feature>
<evidence type="ECO:0000259" key="10">
    <source>
        <dbReference type="PROSITE" id="PS51671"/>
    </source>
</evidence>
<evidence type="ECO:0000256" key="2">
    <source>
        <dbReference type="ARBA" id="ARBA00022695"/>
    </source>
</evidence>
<dbReference type="EMBL" id="CP031093">
    <property type="protein sequence ID" value="QCF26444.1"/>
    <property type="molecule type" value="Genomic_DNA"/>
</dbReference>
<dbReference type="Gene3D" id="1.10.3090.10">
    <property type="entry name" value="cca-adding enzyme, domain 2"/>
    <property type="match status" value="1"/>
</dbReference>
<dbReference type="PROSITE" id="PS51831">
    <property type="entry name" value="HD"/>
    <property type="match status" value="1"/>
</dbReference>
<sequence>MTEANLAINNRQPAEDDYLDHGPVSPVGSDGQLFQLAPELSSDALRKIIADGTPVVQACRAILKQAQVSLADAFRAGAPVRELVAARARLVDGILGVLWERQSFARSGDIALIAVGGYGRGELHPHSDIDLLILTRDGVLPEWQDDLSAFVTLLWDLGLDIGHSVRGLDECVAAARGDVTILTNLLETRTLTGPDDMRQNLSARVFADEVCTDHDYFLAKREEQRKRHEKYSNTEYNLEPNLKGSPGGLRDIQNIGWVTKRHFGLAHLEDLTRFSILTHEEYRLLQDGETFLWELRFGLQILADRNENRLLFDHQRALAEILGYRDTEDRLGVELMMQRYYRVALSLSELTDLILQYLEEAILRRDEVDEIVPLNKRFQLRNRYIEAINIPVFAYAPYAILEIFVLIAQHPEIQGIRASTIRALRAHRHLIDDAFRNDLACTSLFMELLKTPHALDDTLSYMKRYNVLGRYLPEFGEIIGQMQYDLFHTYTVDTHTLRVIRNMVRMKDEESREQYPLASRLIHRLPKIELLFIAGLYHDIAKGRGGDHSELGAAEVSRFCQRHHLSLRDSQLAAWLVENHLLMSMTAQRKDIADPDIIHSFARQVPSQVHLDYLYVMTVCDISATNPKLWNTWRASLLRQLYIEAKRALRRGSDTPVNRNDWIKATRSEAREMLHAQNFSDEQIDDVWETLEDDYFLQDSTVDIAWQTSSIIRHGDCPEPLVLIRDTRGGPSDGYTQIVIYMASRMELFAATTAVLEQLNLNIVDARISSGLGPNSLSNYVVLDEKGQPLGKDPARRDRVRERLIEELDDPEDYPGIIDRRTSRQLKHFAFPTEVTFSNDTVNYRTVMEVFTPDRPGLLARISRILLENRIRLVSAKIATLGERVEDVFFITDEQGEPLQDVQSCRVLQEDLCRQLDEVSGAGDTRRK</sequence>
<feature type="domain" description="ACT" evidence="10">
    <location>
        <begin position="847"/>
        <end position="928"/>
    </location>
</feature>
<dbReference type="SUPFAM" id="SSF109604">
    <property type="entry name" value="HD-domain/PDEase-like"/>
    <property type="match status" value="1"/>
</dbReference>
<dbReference type="CDD" id="cd04900">
    <property type="entry name" value="ACT_UUR-like_1"/>
    <property type="match status" value="1"/>
</dbReference>
<evidence type="ECO:0000259" key="11">
    <source>
        <dbReference type="PROSITE" id="PS51831"/>
    </source>
</evidence>
<dbReference type="NCBIfam" id="TIGR01693">
    <property type="entry name" value="UTase_glnD"/>
    <property type="match status" value="1"/>
</dbReference>
<gene>
    <name evidence="8" type="primary">glnD</name>
    <name evidence="12" type="ORF">soil367_11135</name>
</gene>
<keyword evidence="5 8" id="KW-0460">Magnesium</keyword>
<evidence type="ECO:0000313" key="12">
    <source>
        <dbReference type="EMBL" id="QCF26444.1"/>
    </source>
</evidence>
<name>A0A4P7XIT2_9ALTE</name>
<comment type="catalytic activity">
    <reaction evidence="8">
        <text>[protein-PII]-uridylyl-L-tyrosine + H2O = [protein-PII]-L-tyrosine + UMP + H(+)</text>
        <dbReference type="Rhea" id="RHEA:48600"/>
        <dbReference type="Rhea" id="RHEA-COMP:12147"/>
        <dbReference type="Rhea" id="RHEA-COMP:12148"/>
        <dbReference type="ChEBI" id="CHEBI:15377"/>
        <dbReference type="ChEBI" id="CHEBI:15378"/>
        <dbReference type="ChEBI" id="CHEBI:46858"/>
        <dbReference type="ChEBI" id="CHEBI:57865"/>
        <dbReference type="ChEBI" id="CHEBI:90602"/>
    </reaction>
</comment>
<dbReference type="InterPro" id="IPR045865">
    <property type="entry name" value="ACT-like_dom_sf"/>
</dbReference>
<dbReference type="Pfam" id="PF01966">
    <property type="entry name" value="HD"/>
    <property type="match status" value="1"/>
</dbReference>
<dbReference type="CDD" id="cd00077">
    <property type="entry name" value="HDc"/>
    <property type="match status" value="1"/>
</dbReference>
<proteinExistence type="inferred from homology"/>
<keyword evidence="1 8" id="KW-0808">Transferase</keyword>